<dbReference type="GO" id="GO:0005524">
    <property type="term" value="F:ATP binding"/>
    <property type="evidence" value="ECO:0007669"/>
    <property type="project" value="InterPro"/>
</dbReference>
<dbReference type="InterPro" id="IPR003593">
    <property type="entry name" value="AAA+_ATPase"/>
</dbReference>
<dbReference type="InterPro" id="IPR027417">
    <property type="entry name" value="P-loop_NTPase"/>
</dbReference>
<name>A0A644YAZ7_9ZZZZ</name>
<sequence>MVEEEKIRGFAENFKKIEDEISKDIIGQKDTIHKIIISMIADGNVLLEGLPGTGKTQLVKTVARVMDLSFSRIQFTPDLMPADVTGTNMMDAETGSVTFKKGPIFANIVLADEINRATPKTHSALLEAMQEKTVTSGNTTYKLPEPFFVLATQNPLELEGTYPLPEAQLDRFIFKIDVKFPSEDELLSIVNITTGTRGAEAQKLFDADKIKEMRDISLEVPVADAVAKYAMDVIIKSHPELEKSPESIKKYVRYGSSPRGAQAIIRTARINALASGRYNVSYEDIKAVAYDSLRHRIFLNFEALSDGVKVENIIAELLKEEE</sequence>
<dbReference type="InterPro" id="IPR050764">
    <property type="entry name" value="CbbQ/NirQ/NorQ/GpvN"/>
</dbReference>
<protein>
    <recommendedName>
        <fullName evidence="1">AAA+ ATPase domain-containing protein</fullName>
    </recommendedName>
</protein>
<dbReference type="Pfam" id="PF07726">
    <property type="entry name" value="AAA_3"/>
    <property type="match status" value="1"/>
</dbReference>
<dbReference type="InterPro" id="IPR041628">
    <property type="entry name" value="ChlI/MoxR_AAA_lid"/>
</dbReference>
<dbReference type="EMBL" id="VSSQ01004478">
    <property type="protein sequence ID" value="MPM25357.1"/>
    <property type="molecule type" value="Genomic_DNA"/>
</dbReference>
<dbReference type="InterPro" id="IPR011703">
    <property type="entry name" value="ATPase_AAA-3"/>
</dbReference>
<evidence type="ECO:0000259" key="1">
    <source>
        <dbReference type="SMART" id="SM00382"/>
    </source>
</evidence>
<comment type="caution">
    <text evidence="2">The sequence shown here is derived from an EMBL/GenBank/DDBJ whole genome shotgun (WGS) entry which is preliminary data.</text>
</comment>
<accession>A0A644YAZ7</accession>
<reference evidence="2" key="1">
    <citation type="submission" date="2019-08" db="EMBL/GenBank/DDBJ databases">
        <authorList>
            <person name="Kucharzyk K."/>
            <person name="Murdoch R.W."/>
            <person name="Higgins S."/>
            <person name="Loffler F."/>
        </authorList>
    </citation>
    <scope>NUCLEOTIDE SEQUENCE</scope>
</reference>
<dbReference type="PIRSF" id="PIRSF002849">
    <property type="entry name" value="AAA_ATPase_chaperone_MoxR_prd"/>
    <property type="match status" value="1"/>
</dbReference>
<dbReference type="Gene3D" id="1.10.8.80">
    <property type="entry name" value="Magnesium chelatase subunit I, C-Terminal domain"/>
    <property type="match status" value="1"/>
</dbReference>
<dbReference type="AlphaFoldDB" id="A0A644YAZ7"/>
<evidence type="ECO:0000313" key="2">
    <source>
        <dbReference type="EMBL" id="MPM25357.1"/>
    </source>
</evidence>
<dbReference type="PANTHER" id="PTHR42759">
    <property type="entry name" value="MOXR FAMILY PROTEIN"/>
    <property type="match status" value="1"/>
</dbReference>
<dbReference type="Gene3D" id="3.40.50.300">
    <property type="entry name" value="P-loop containing nucleotide triphosphate hydrolases"/>
    <property type="match status" value="1"/>
</dbReference>
<proteinExistence type="predicted"/>
<organism evidence="2">
    <name type="scientific">bioreactor metagenome</name>
    <dbReference type="NCBI Taxonomy" id="1076179"/>
    <lineage>
        <taxon>unclassified sequences</taxon>
        <taxon>metagenomes</taxon>
        <taxon>ecological metagenomes</taxon>
    </lineage>
</organism>
<dbReference type="SUPFAM" id="SSF52540">
    <property type="entry name" value="P-loop containing nucleoside triphosphate hydrolases"/>
    <property type="match status" value="1"/>
</dbReference>
<dbReference type="GO" id="GO:0016887">
    <property type="term" value="F:ATP hydrolysis activity"/>
    <property type="evidence" value="ECO:0007669"/>
    <property type="project" value="InterPro"/>
</dbReference>
<feature type="domain" description="AAA+ ATPase" evidence="1">
    <location>
        <begin position="41"/>
        <end position="182"/>
    </location>
</feature>
<dbReference type="SMART" id="SM00382">
    <property type="entry name" value="AAA"/>
    <property type="match status" value="1"/>
</dbReference>
<dbReference type="PANTHER" id="PTHR42759:SF1">
    <property type="entry name" value="MAGNESIUM-CHELATASE SUBUNIT CHLD"/>
    <property type="match status" value="1"/>
</dbReference>
<gene>
    <name evidence="2" type="ORF">SDC9_71848</name>
</gene>
<dbReference type="Pfam" id="PF17863">
    <property type="entry name" value="AAA_lid_2"/>
    <property type="match status" value="1"/>
</dbReference>